<evidence type="ECO:0000313" key="2">
    <source>
        <dbReference type="Proteomes" id="UP000653904"/>
    </source>
</evidence>
<comment type="caution">
    <text evidence="1">The sequence shown here is derived from an EMBL/GenBank/DDBJ whole genome shotgun (WGS) entry which is preliminary data.</text>
</comment>
<proteinExistence type="predicted"/>
<dbReference type="EMBL" id="JACOOW010000008">
    <property type="protein sequence ID" value="MBC5656954.1"/>
    <property type="molecule type" value="Genomic_DNA"/>
</dbReference>
<name>A0AAW3X3E8_9CLOT</name>
<dbReference type="RefSeq" id="WP_118472842.1">
    <property type="nucleotide sequence ID" value="NZ_JACOOW010000008.1"/>
</dbReference>
<evidence type="ECO:0000313" key="1">
    <source>
        <dbReference type="EMBL" id="MBC5656954.1"/>
    </source>
</evidence>
<dbReference type="AlphaFoldDB" id="A0AAW3X3E8"/>
<sequence>MRLQNIRFPEPDICREEELYFHRNGEWIDFNGYFNLFYIEKRKKYTNQETLTLHLEVGDCQAVRLIHDETMIREIELSGQPEPLTLEFPYQETDKGVFWFSVKPGISSKSDVPQLSGWYEGKCQEEKSVRIAAVVCTFKREPYVLRNLKSVLRFLERPENASMNLCYWLVDNGRTLSEHEEISRLAAQHPDTIRIIPNRNVGGAGGFTRGMIEAIEEKERLGLTHVQMMDDDAVMDPELFVRAYGFLGMRKDEWEDITLGGSLWREDFLYIQQAAGEWFEEFVVKNDFPLADLRDFHTCTDKYMCEAVHKNTPYSGWWCCCMSLNLVRPDNLPIPLFLHHDDIEFGIRNQKAGIVFLNGFGVWHKGFELTFTGVNTYYDVRNTLITTALIEKERSQTEILKWIWKRITVDIIEFRYGEMRLAYQAFYDFCRGPEWLSKTDAEKLNNWLREQVAMKPIENLKEELGEEDYRRIKQYAEDYRDSYEVKTVNEYFGPARKAANLVKKATFNGWLLPADKKIIALSPVESPFQAFRKKKVVLFEPFSGKAVLAKKDWKQMWLACGLYRDAWRLMKKHKSAAEKYRNEIQKFTCMDAWKQYLEIEKGTKK</sequence>
<accession>A0AAW3X3E8</accession>
<organism evidence="1 2">
    <name type="scientific">Clostridium segne</name>
    <dbReference type="NCBI Taxonomy" id="2763038"/>
    <lineage>
        <taxon>Bacteria</taxon>
        <taxon>Bacillati</taxon>
        <taxon>Bacillota</taxon>
        <taxon>Clostridia</taxon>
        <taxon>Eubacteriales</taxon>
        <taxon>Clostridiaceae</taxon>
        <taxon>Clostridium</taxon>
    </lineage>
</organism>
<dbReference type="Gene3D" id="3.90.550.60">
    <property type="match status" value="1"/>
</dbReference>
<reference evidence="1 2" key="1">
    <citation type="submission" date="2020-08" db="EMBL/GenBank/DDBJ databases">
        <title>Genome public.</title>
        <authorList>
            <person name="Liu C."/>
            <person name="Sun Q."/>
        </authorList>
    </citation>
    <scope>NUCLEOTIDE SEQUENCE [LARGE SCALE GENOMIC DNA]</scope>
    <source>
        <strain evidence="1 2">BX14</strain>
    </source>
</reference>
<dbReference type="SUPFAM" id="SSF53448">
    <property type="entry name" value="Nucleotide-diphospho-sugar transferases"/>
    <property type="match status" value="1"/>
</dbReference>
<protein>
    <submittedName>
        <fullName evidence="1">Glycosyltransferase family 2 protein</fullName>
    </submittedName>
</protein>
<dbReference type="Pfam" id="PF13641">
    <property type="entry name" value="Glyco_tranf_2_3"/>
    <property type="match status" value="1"/>
</dbReference>
<keyword evidence="2" id="KW-1185">Reference proteome</keyword>
<gene>
    <name evidence="1" type="ORF">H8S19_07725</name>
</gene>
<dbReference type="Proteomes" id="UP000653904">
    <property type="component" value="Unassembled WGS sequence"/>
</dbReference>
<dbReference type="InterPro" id="IPR029044">
    <property type="entry name" value="Nucleotide-diphossugar_trans"/>
</dbReference>